<proteinExistence type="predicted"/>
<keyword evidence="1" id="KW-0732">Signal</keyword>
<dbReference type="RefSeq" id="WP_018457806.1">
    <property type="nucleotide sequence ID" value="NZ_JAFBBN010000001.1"/>
</dbReference>
<keyword evidence="5" id="KW-1185">Reference proteome</keyword>
<dbReference type="Proteomes" id="UP000193553">
    <property type="component" value="Unassembled WGS sequence"/>
</dbReference>
<name>A0A1X3HB91_9BRAD</name>
<dbReference type="EMBL" id="NAFI01000158">
    <property type="protein sequence ID" value="OSJ14749.1"/>
    <property type="molecule type" value="Genomic_DNA"/>
</dbReference>
<evidence type="ECO:0000313" key="5">
    <source>
        <dbReference type="Proteomes" id="UP000193884"/>
    </source>
</evidence>
<dbReference type="EMBL" id="NAFK01000173">
    <property type="protein sequence ID" value="OSJ23649.1"/>
    <property type="molecule type" value="Genomic_DNA"/>
</dbReference>
<dbReference type="OrthoDB" id="8245037at2"/>
<evidence type="ECO:0000313" key="3">
    <source>
        <dbReference type="EMBL" id="OSJ23649.1"/>
    </source>
</evidence>
<evidence type="ECO:0000256" key="1">
    <source>
        <dbReference type="SAM" id="SignalP"/>
    </source>
</evidence>
<gene>
    <name evidence="3" type="ORF">BST63_28165</name>
    <name evidence="2" type="ORF">BSZ18_09130</name>
</gene>
<protein>
    <recommendedName>
        <fullName evidence="6">Cysteine rich repeat-containing protein</fullName>
    </recommendedName>
</protein>
<dbReference type="Proteomes" id="UP000193884">
    <property type="component" value="Unassembled WGS sequence"/>
</dbReference>
<feature type="signal peptide" evidence="1">
    <location>
        <begin position="1"/>
        <end position="34"/>
    </location>
</feature>
<dbReference type="AlphaFoldDB" id="A0A1X3HB91"/>
<comment type="caution">
    <text evidence="2">The sequence shown here is derived from an EMBL/GenBank/DDBJ whole genome shotgun (WGS) entry which is preliminary data.</text>
</comment>
<organism evidence="2 4">
    <name type="scientific">Bradyrhizobium canariense</name>
    <dbReference type="NCBI Taxonomy" id="255045"/>
    <lineage>
        <taxon>Bacteria</taxon>
        <taxon>Pseudomonadati</taxon>
        <taxon>Pseudomonadota</taxon>
        <taxon>Alphaproteobacteria</taxon>
        <taxon>Hyphomicrobiales</taxon>
        <taxon>Nitrobacteraceae</taxon>
        <taxon>Bradyrhizobium</taxon>
    </lineage>
</organism>
<reference evidence="4 5" key="1">
    <citation type="submission" date="2017-03" db="EMBL/GenBank/DDBJ databases">
        <title>Whole genome sequences of fourteen strains of Bradyrhizobium canariense and one strain of Bradyrhizobium japonicum isolated from Lupinus (Papilionoideae: Genisteae) species in Algeria.</title>
        <authorList>
            <person name="Crovadore J."/>
            <person name="Chekireb D."/>
            <person name="Brachmann A."/>
            <person name="Chablais R."/>
            <person name="Cochard B."/>
            <person name="Lefort F."/>
        </authorList>
    </citation>
    <scope>NUCLEOTIDE SEQUENCE [LARGE SCALE GENOMIC DNA]</scope>
    <source>
        <strain evidence="2 4">UBMA195</strain>
        <strain evidence="3 5">UBMAN05</strain>
    </source>
</reference>
<evidence type="ECO:0000313" key="2">
    <source>
        <dbReference type="EMBL" id="OSJ14749.1"/>
    </source>
</evidence>
<accession>A0A1X3HB91</accession>
<evidence type="ECO:0000313" key="4">
    <source>
        <dbReference type="Proteomes" id="UP000193553"/>
    </source>
</evidence>
<evidence type="ECO:0008006" key="6">
    <source>
        <dbReference type="Google" id="ProtNLM"/>
    </source>
</evidence>
<feature type="chain" id="PRO_5011183220" description="Cysteine rich repeat-containing protein" evidence="1">
    <location>
        <begin position="35"/>
        <end position="87"/>
    </location>
</feature>
<sequence length="87" mass="9537">MKARFLRFAGVKSRARRASTVGLFLTLFASAAHAQQGTPEQRRACTPDVYRLCAGEIPNVRAITACLRRNRPSLSEACRIVFDQAGG</sequence>